<evidence type="ECO:0000313" key="2">
    <source>
        <dbReference type="Proteomes" id="UP000192257"/>
    </source>
</evidence>
<dbReference type="OrthoDB" id="1045822at2759"/>
<dbReference type="GeneID" id="39981407"/>
<dbReference type="VEuPathDB" id="TriTrypDB:TM35_000023090"/>
<keyword evidence="2" id="KW-1185">Reference proteome</keyword>
<organism evidence="1 2">
    <name type="scientific">Trypanosoma theileri</name>
    <dbReference type="NCBI Taxonomy" id="67003"/>
    <lineage>
        <taxon>Eukaryota</taxon>
        <taxon>Discoba</taxon>
        <taxon>Euglenozoa</taxon>
        <taxon>Kinetoplastea</taxon>
        <taxon>Metakinetoplastina</taxon>
        <taxon>Trypanosomatida</taxon>
        <taxon>Trypanosomatidae</taxon>
        <taxon>Trypanosoma</taxon>
    </lineage>
</organism>
<evidence type="ECO:0000313" key="1">
    <source>
        <dbReference type="EMBL" id="ORC92983.1"/>
    </source>
</evidence>
<comment type="caution">
    <text evidence="1">The sequence shown here is derived from an EMBL/GenBank/DDBJ whole genome shotgun (WGS) entry which is preliminary data.</text>
</comment>
<dbReference type="RefSeq" id="XP_028887049.1">
    <property type="nucleotide sequence ID" value="XM_029021627.1"/>
</dbReference>
<name>A0A1X0P8M8_9TRYP</name>
<reference evidence="1 2" key="1">
    <citation type="submission" date="2017-03" db="EMBL/GenBank/DDBJ databases">
        <title>An alternative strategy for trypanosome survival in the mammalian bloodstream revealed through genome and transcriptome analysis of the ubiquitous bovine parasite Trypanosoma (Megatrypanum) theileri.</title>
        <authorList>
            <person name="Kelly S."/>
            <person name="Ivens A."/>
            <person name="Mott A."/>
            <person name="O'Neill E."/>
            <person name="Emms D."/>
            <person name="Macleod O."/>
            <person name="Voorheis P."/>
            <person name="Matthews J."/>
            <person name="Matthews K."/>
            <person name="Carrington M."/>
        </authorList>
    </citation>
    <scope>NUCLEOTIDE SEQUENCE [LARGE SCALE GENOMIC DNA]</scope>
    <source>
        <strain evidence="1">Edinburgh</strain>
    </source>
</reference>
<sequence>MGFSTGLFDCFNDCGSTLDVWCCFSCNVSRQYNAANGVPNECSFCYCLFSCFCPTISTCCLRQKVSDRYSLGEGFCTTFLAGWCCTVCSACQTHRELTLRGANPGGCCCSPSTSQMK</sequence>
<proteinExistence type="predicted"/>
<dbReference type="InterPro" id="IPR006461">
    <property type="entry name" value="PLAC_motif_containing"/>
</dbReference>
<dbReference type="Pfam" id="PF04749">
    <property type="entry name" value="PLAC8"/>
    <property type="match status" value="1"/>
</dbReference>
<gene>
    <name evidence="1" type="ORF">TM35_000023090</name>
</gene>
<accession>A0A1X0P8M8</accession>
<dbReference type="NCBIfam" id="TIGR01571">
    <property type="entry name" value="A_thal_Cys_rich"/>
    <property type="match status" value="1"/>
</dbReference>
<dbReference type="Proteomes" id="UP000192257">
    <property type="component" value="Unassembled WGS sequence"/>
</dbReference>
<protein>
    <recommendedName>
        <fullName evidence="3">Ama1 protein</fullName>
    </recommendedName>
</protein>
<dbReference type="AlphaFoldDB" id="A0A1X0P8M8"/>
<dbReference type="EMBL" id="NBCO01000002">
    <property type="protein sequence ID" value="ORC92983.1"/>
    <property type="molecule type" value="Genomic_DNA"/>
</dbReference>
<evidence type="ECO:0008006" key="3">
    <source>
        <dbReference type="Google" id="ProtNLM"/>
    </source>
</evidence>